<gene>
    <name evidence="1" type="ORF">GCM10009727_06790</name>
</gene>
<name>A0ABN2Y4L3_9ACTN</name>
<proteinExistence type="predicted"/>
<dbReference type="Proteomes" id="UP001501020">
    <property type="component" value="Unassembled WGS sequence"/>
</dbReference>
<evidence type="ECO:0000313" key="2">
    <source>
        <dbReference type="Proteomes" id="UP001501020"/>
    </source>
</evidence>
<protein>
    <submittedName>
        <fullName evidence="1">Uncharacterized protein</fullName>
    </submittedName>
</protein>
<comment type="caution">
    <text evidence="1">The sequence shown here is derived from an EMBL/GenBank/DDBJ whole genome shotgun (WGS) entry which is preliminary data.</text>
</comment>
<sequence length="82" mass="8145">MVVDEPGGRFAQRPLFGGQADVHQRSLRGAVRGATAAAGGRSDSVIIGGHLGGGAPGPRGCAARAAGADAEELFSAPDKSLY</sequence>
<dbReference type="EMBL" id="BAAAMR010000003">
    <property type="protein sequence ID" value="GAA2121401.1"/>
    <property type="molecule type" value="Genomic_DNA"/>
</dbReference>
<evidence type="ECO:0000313" key="1">
    <source>
        <dbReference type="EMBL" id="GAA2121401.1"/>
    </source>
</evidence>
<keyword evidence="2" id="KW-1185">Reference proteome</keyword>
<reference evidence="1 2" key="1">
    <citation type="journal article" date="2019" name="Int. J. Syst. Evol. Microbiol.">
        <title>The Global Catalogue of Microorganisms (GCM) 10K type strain sequencing project: providing services to taxonomists for standard genome sequencing and annotation.</title>
        <authorList>
            <consortium name="The Broad Institute Genomics Platform"/>
            <consortium name="The Broad Institute Genome Sequencing Center for Infectious Disease"/>
            <person name="Wu L."/>
            <person name="Ma J."/>
        </authorList>
    </citation>
    <scope>NUCLEOTIDE SEQUENCE [LARGE SCALE GENOMIC DNA]</scope>
    <source>
        <strain evidence="1 2">JCM 13850</strain>
    </source>
</reference>
<organism evidence="1 2">
    <name type="scientific">Actinomadura napierensis</name>
    <dbReference type="NCBI Taxonomy" id="267854"/>
    <lineage>
        <taxon>Bacteria</taxon>
        <taxon>Bacillati</taxon>
        <taxon>Actinomycetota</taxon>
        <taxon>Actinomycetes</taxon>
        <taxon>Streptosporangiales</taxon>
        <taxon>Thermomonosporaceae</taxon>
        <taxon>Actinomadura</taxon>
    </lineage>
</organism>
<accession>A0ABN2Y4L3</accession>